<comment type="caution">
    <text evidence="2">The sequence shown here is derived from an EMBL/GenBank/DDBJ whole genome shotgun (WGS) entry which is preliminary data.</text>
</comment>
<dbReference type="InterPro" id="IPR010727">
    <property type="entry name" value="DUF1302"/>
</dbReference>
<name>A0ABS2ILX8_9GAMM</name>
<proteinExistence type="predicted"/>
<dbReference type="EMBL" id="JAFEUP010000006">
    <property type="protein sequence ID" value="MBM7062975.1"/>
    <property type="molecule type" value="Genomic_DNA"/>
</dbReference>
<feature type="chain" id="PRO_5047289855" evidence="1">
    <location>
        <begin position="26"/>
        <end position="595"/>
    </location>
</feature>
<keyword evidence="3" id="KW-1185">Reference proteome</keyword>
<evidence type="ECO:0000256" key="1">
    <source>
        <dbReference type="SAM" id="SignalP"/>
    </source>
</evidence>
<evidence type="ECO:0000313" key="3">
    <source>
        <dbReference type="Proteomes" id="UP000717995"/>
    </source>
</evidence>
<feature type="signal peptide" evidence="1">
    <location>
        <begin position="1"/>
        <end position="25"/>
    </location>
</feature>
<keyword evidence="1" id="KW-0732">Signal</keyword>
<accession>A0ABS2ILX8</accession>
<dbReference type="Pfam" id="PF06980">
    <property type="entry name" value="DUF1302"/>
    <property type="match status" value="1"/>
</dbReference>
<protein>
    <submittedName>
        <fullName evidence="2">DUF1302 domain-containing protein</fullName>
    </submittedName>
</protein>
<sequence length="595" mass="64360">MHNTHFRRYLLASAISMAASGAAFGAPFTFGELQGQFDSALSIGASWATEDPSSKLIDSTNGGRGFSSSGDDGRLNFKKGETFSKIFKGVHDLELSYGDTRAFVRGKYWYDFELQDESRPFKQISDDGREMSARSSGAQILDAFVSQRYELAEHPGDARIGKQVVSWGESLFIGNSINSINPLDVAALRRPGSELKEGLIPVNMFYLAQGLSDNLSLEAFYQLEWKPYALDNCGTFFGADPVAKGCNNNLNGGMAGVAPLEPIAAAAGLGFGVSDPEGVIIRREKNNDPRDSGQYGMALRWLGDGVEYGAYFMNYHSRAPRFSLRTASGVTDFINNDPGFAALGDPDLQFALGLATGAGNTSYFLDYPEDIHLYGASFATELPTGTAWSGEISYRPNAPIGINTADLFGGALNPTFRALTGSDIEPTVQAEEGQVLQGWKRKEVTQAQTSFLHLFDPVLGATSLSVAVEVGLTHVGGLESLDTQRYGRDSVYGDIVQGGRHGYYTANSWGYRAFTNLKYSDVFAGVNLAPNVFWSHDVDGYGPVFNEGAKSVGLGLDADYRNTYTASLSYTNNFGGDFNTDVDRDFVSLSLGVNF</sequence>
<organism evidence="2 3">
    <name type="scientific">Zestomonas insulae</name>
    <dbReference type="NCBI Taxonomy" id="2809017"/>
    <lineage>
        <taxon>Bacteria</taxon>
        <taxon>Pseudomonadati</taxon>
        <taxon>Pseudomonadota</taxon>
        <taxon>Gammaproteobacteria</taxon>
        <taxon>Pseudomonadales</taxon>
        <taxon>Pseudomonadaceae</taxon>
        <taxon>Zestomonas</taxon>
    </lineage>
</organism>
<reference evidence="2 3" key="1">
    <citation type="submission" date="2021-02" db="EMBL/GenBank/DDBJ databases">
        <authorList>
            <person name="Lee D.-H."/>
        </authorList>
    </citation>
    <scope>NUCLEOTIDE SEQUENCE [LARGE SCALE GENOMIC DNA]</scope>
    <source>
        <strain evidence="2 3">UL073</strain>
    </source>
</reference>
<gene>
    <name evidence="2" type="ORF">JQX08_19840</name>
</gene>
<evidence type="ECO:0000313" key="2">
    <source>
        <dbReference type="EMBL" id="MBM7062975.1"/>
    </source>
</evidence>
<dbReference type="Proteomes" id="UP000717995">
    <property type="component" value="Unassembled WGS sequence"/>
</dbReference>